<gene>
    <name evidence="1" type="ORF">EYF80_068305</name>
</gene>
<dbReference type="AlphaFoldDB" id="A0A4Z2DYG7"/>
<evidence type="ECO:0000313" key="2">
    <source>
        <dbReference type="Proteomes" id="UP000314294"/>
    </source>
</evidence>
<reference evidence="1 2" key="1">
    <citation type="submission" date="2019-03" db="EMBL/GenBank/DDBJ databases">
        <title>First draft genome of Liparis tanakae, snailfish: a comprehensive survey of snailfish specific genes.</title>
        <authorList>
            <person name="Kim W."/>
            <person name="Song I."/>
            <person name="Jeong J.-H."/>
            <person name="Kim D."/>
            <person name="Kim S."/>
            <person name="Ryu S."/>
            <person name="Song J.Y."/>
            <person name="Lee S.K."/>
        </authorList>
    </citation>
    <scope>NUCLEOTIDE SEQUENCE [LARGE SCALE GENOMIC DNA]</scope>
    <source>
        <tissue evidence="1">Muscle</tissue>
    </source>
</reference>
<sequence length="29" mass="3402">MAGTGEKKEEADYKRLHSFPLIRVRLPCR</sequence>
<proteinExistence type="predicted"/>
<dbReference type="Proteomes" id="UP000314294">
    <property type="component" value="Unassembled WGS sequence"/>
</dbReference>
<dbReference type="EMBL" id="SRLO01027132">
    <property type="protein sequence ID" value="TNN21584.1"/>
    <property type="molecule type" value="Genomic_DNA"/>
</dbReference>
<evidence type="ECO:0000313" key="1">
    <source>
        <dbReference type="EMBL" id="TNN21584.1"/>
    </source>
</evidence>
<accession>A0A4Z2DYG7</accession>
<keyword evidence="2" id="KW-1185">Reference proteome</keyword>
<comment type="caution">
    <text evidence="1">The sequence shown here is derived from an EMBL/GenBank/DDBJ whole genome shotgun (WGS) entry which is preliminary data.</text>
</comment>
<protein>
    <submittedName>
        <fullName evidence="1">Uncharacterized protein</fullName>
    </submittedName>
</protein>
<organism evidence="1 2">
    <name type="scientific">Liparis tanakae</name>
    <name type="common">Tanaka's snailfish</name>
    <dbReference type="NCBI Taxonomy" id="230148"/>
    <lineage>
        <taxon>Eukaryota</taxon>
        <taxon>Metazoa</taxon>
        <taxon>Chordata</taxon>
        <taxon>Craniata</taxon>
        <taxon>Vertebrata</taxon>
        <taxon>Euteleostomi</taxon>
        <taxon>Actinopterygii</taxon>
        <taxon>Neopterygii</taxon>
        <taxon>Teleostei</taxon>
        <taxon>Neoteleostei</taxon>
        <taxon>Acanthomorphata</taxon>
        <taxon>Eupercaria</taxon>
        <taxon>Perciformes</taxon>
        <taxon>Cottioidei</taxon>
        <taxon>Cottales</taxon>
        <taxon>Liparidae</taxon>
        <taxon>Liparis</taxon>
    </lineage>
</organism>
<name>A0A4Z2DYG7_9TELE</name>